<dbReference type="InterPro" id="IPR013783">
    <property type="entry name" value="Ig-like_fold"/>
</dbReference>
<evidence type="ECO:0000313" key="1">
    <source>
        <dbReference type="EMBL" id="SHH70881.1"/>
    </source>
</evidence>
<dbReference type="PROSITE" id="PS51257">
    <property type="entry name" value="PROKAR_LIPOPROTEIN"/>
    <property type="match status" value="1"/>
</dbReference>
<dbReference type="Proteomes" id="UP000184112">
    <property type="component" value="Unassembled WGS sequence"/>
</dbReference>
<dbReference type="RefSeq" id="WP_073411294.1">
    <property type="nucleotide sequence ID" value="NZ_FQWH01000016.1"/>
</dbReference>
<reference evidence="1 2" key="1">
    <citation type="submission" date="2016-11" db="EMBL/GenBank/DDBJ databases">
        <authorList>
            <person name="Jaros S."/>
            <person name="Januszkiewicz K."/>
            <person name="Wedrychowicz H."/>
        </authorList>
    </citation>
    <scope>NUCLEOTIDE SEQUENCE [LARGE SCALE GENOMIC DNA]</scope>
    <source>
        <strain evidence="1 2">DSM 6792</strain>
    </source>
</reference>
<sequence>MNSKSFLFPIIGIGILFSSCVEKGEMRCILPKTTISSNSPIISGDPIMLKTPKIEGAAYYWTGPNGFESNVQNPIISASTADMSGEYKLVTSIGICKTEELATEVTVIKNVTTCAVNNYEMTFVNAPFGKQTFIPHYTDGHGTTENSYTLNTGNLDLNLNVFFKGNDIPKTGNYTIVNSSAALTANTVHVDFNWNSILYYQAISGDVSVSFSNGKFMVTFCDVPFANVKSNNNQKEFTASTKFTEN</sequence>
<dbReference type="AlphaFoldDB" id="A0A1M5V6N7"/>
<evidence type="ECO:0000313" key="2">
    <source>
        <dbReference type="Proteomes" id="UP000184112"/>
    </source>
</evidence>
<proteinExistence type="predicted"/>
<dbReference type="Gene3D" id="2.60.40.10">
    <property type="entry name" value="Immunoglobulins"/>
    <property type="match status" value="1"/>
</dbReference>
<gene>
    <name evidence="1" type="ORF">SAMN05444388_11612</name>
</gene>
<evidence type="ECO:0008006" key="3">
    <source>
        <dbReference type="Google" id="ProtNLM"/>
    </source>
</evidence>
<accession>A0A1M5V6N7</accession>
<protein>
    <recommendedName>
        <fullName evidence="3">Lipoprotein</fullName>
    </recommendedName>
</protein>
<name>A0A1M5V6N7_FLAJO</name>
<organism evidence="1 2">
    <name type="scientific">Flavobacterium johnsoniae</name>
    <name type="common">Cytophaga johnsonae</name>
    <dbReference type="NCBI Taxonomy" id="986"/>
    <lineage>
        <taxon>Bacteria</taxon>
        <taxon>Pseudomonadati</taxon>
        <taxon>Bacteroidota</taxon>
        <taxon>Flavobacteriia</taxon>
        <taxon>Flavobacteriales</taxon>
        <taxon>Flavobacteriaceae</taxon>
        <taxon>Flavobacterium</taxon>
    </lineage>
</organism>
<dbReference type="EMBL" id="FQWH01000016">
    <property type="protein sequence ID" value="SHH70881.1"/>
    <property type="molecule type" value="Genomic_DNA"/>
</dbReference>